<name>A0A9X1FX70_9RHOB</name>
<dbReference type="Proteomes" id="UP001138661">
    <property type="component" value="Unassembled WGS sequence"/>
</dbReference>
<proteinExistence type="predicted"/>
<keyword evidence="2" id="KW-1185">Reference proteome</keyword>
<evidence type="ECO:0000313" key="2">
    <source>
        <dbReference type="Proteomes" id="UP001138661"/>
    </source>
</evidence>
<dbReference type="AlphaFoldDB" id="A0A9X1FX70"/>
<protein>
    <submittedName>
        <fullName evidence="1">Uncharacterized protein</fullName>
    </submittedName>
</protein>
<comment type="caution">
    <text evidence="1">The sequence shown here is derived from an EMBL/GenBank/DDBJ whole genome shotgun (WGS) entry which is preliminary data.</text>
</comment>
<evidence type="ECO:0000313" key="1">
    <source>
        <dbReference type="EMBL" id="MBW4708917.1"/>
    </source>
</evidence>
<dbReference type="EMBL" id="JAHXDN010000003">
    <property type="protein sequence ID" value="MBW4708917.1"/>
    <property type="molecule type" value="Genomic_DNA"/>
</dbReference>
<gene>
    <name evidence="1" type="ORF">KX928_14100</name>
</gene>
<organism evidence="1 2">
    <name type="scientific">Roseobacter insulae</name>
    <dbReference type="NCBI Taxonomy" id="2859783"/>
    <lineage>
        <taxon>Bacteria</taxon>
        <taxon>Pseudomonadati</taxon>
        <taxon>Pseudomonadota</taxon>
        <taxon>Alphaproteobacteria</taxon>
        <taxon>Rhodobacterales</taxon>
        <taxon>Roseobacteraceae</taxon>
        <taxon>Roseobacter</taxon>
    </lineage>
</organism>
<dbReference type="RefSeq" id="WP_219503712.1">
    <property type="nucleotide sequence ID" value="NZ_JAHXDN010000003.1"/>
</dbReference>
<reference evidence="1" key="1">
    <citation type="submission" date="2021-07" db="EMBL/GenBank/DDBJ databases">
        <title>Roseobacter insulae sp. nov., isolated from a tidal flat.</title>
        <authorList>
            <person name="Park S."/>
            <person name="Yoon J.-H."/>
        </authorList>
    </citation>
    <scope>NUCLEOTIDE SEQUENCE</scope>
    <source>
        <strain evidence="1">YSTF-M11</strain>
    </source>
</reference>
<sequence>MSMYPTVAYVLDPRFRGGTSSAVAAELDLVSGLARVEVHALSTAMFSGRSVAPQLGDALARLTLPLIWDAREIAADIVIFHNPSCLKFQDTLATRIVANKLIVVTHENFLRPGGAEGFDVAKCLELIGDSSTVLQRAIAPISPWNRQTVDSWVSTQSPKHDWAVQPWDWFNICSFEMQAPTPHPADRRGRHSRPGFEKFPQQDVMDLCFPEAAEQNVILGADSYLRDGSAPAHWTLYPFGGLSVSQYFEQIDFCVYYTAPTWRESFGRVLAEAIAAGKIAISDPQTAQTFDGAVIGAAPSEVNDIVRRYISDPVRYQRDVVSGQGKLGKFSSTAFEATFNTLLGQMPGGPR</sequence>
<accession>A0A9X1FX70</accession>